<dbReference type="Proteomes" id="UP001476798">
    <property type="component" value="Unassembled WGS sequence"/>
</dbReference>
<dbReference type="SUPFAM" id="SSF56112">
    <property type="entry name" value="Protein kinase-like (PK-like)"/>
    <property type="match status" value="1"/>
</dbReference>
<proteinExistence type="predicted"/>
<evidence type="ECO:0008006" key="3">
    <source>
        <dbReference type="Google" id="ProtNLM"/>
    </source>
</evidence>
<name>A0ABV0PH81_9TELE</name>
<dbReference type="EMBL" id="JAHRIO010072928">
    <property type="protein sequence ID" value="MEQ2182742.1"/>
    <property type="molecule type" value="Genomic_DNA"/>
</dbReference>
<sequence length="232" mass="26161">MLQLVVHEGLTLLSSWWPFAKVPCHNTMYWVWPSSPACSLSTYLRSRALQHKDLTHRNILVCHQPDRRPVPFAFKVSDFGTSCNFSTPDQPQAYVSGILELHVHASNQNETTVPRAQGVQVKRTHDTGGWLRCLEGKETFVFQYVQSFTGSRAFTTQASSHAGHTRELLLLQIFVTLRPALKDIVLPLCTLDLNNILIENGSVMIDVVSYLAKHFHEPPGFLFGQSQSFAQN</sequence>
<dbReference type="InterPro" id="IPR011009">
    <property type="entry name" value="Kinase-like_dom_sf"/>
</dbReference>
<comment type="caution">
    <text evidence="1">The sequence shown here is derived from an EMBL/GenBank/DDBJ whole genome shotgun (WGS) entry which is preliminary data.</text>
</comment>
<evidence type="ECO:0000313" key="1">
    <source>
        <dbReference type="EMBL" id="MEQ2182742.1"/>
    </source>
</evidence>
<dbReference type="PROSITE" id="PS00109">
    <property type="entry name" value="PROTEIN_KINASE_TYR"/>
    <property type="match status" value="1"/>
</dbReference>
<accession>A0ABV0PH81</accession>
<evidence type="ECO:0000313" key="2">
    <source>
        <dbReference type="Proteomes" id="UP001476798"/>
    </source>
</evidence>
<reference evidence="1 2" key="1">
    <citation type="submission" date="2021-06" db="EMBL/GenBank/DDBJ databases">
        <authorList>
            <person name="Palmer J.M."/>
        </authorList>
    </citation>
    <scope>NUCLEOTIDE SEQUENCE [LARGE SCALE GENOMIC DNA]</scope>
    <source>
        <strain evidence="1 2">GA_2019</strain>
        <tissue evidence="1">Muscle</tissue>
    </source>
</reference>
<organism evidence="1 2">
    <name type="scientific">Goodea atripinnis</name>
    <dbReference type="NCBI Taxonomy" id="208336"/>
    <lineage>
        <taxon>Eukaryota</taxon>
        <taxon>Metazoa</taxon>
        <taxon>Chordata</taxon>
        <taxon>Craniata</taxon>
        <taxon>Vertebrata</taxon>
        <taxon>Euteleostomi</taxon>
        <taxon>Actinopterygii</taxon>
        <taxon>Neopterygii</taxon>
        <taxon>Teleostei</taxon>
        <taxon>Neoteleostei</taxon>
        <taxon>Acanthomorphata</taxon>
        <taxon>Ovalentaria</taxon>
        <taxon>Atherinomorphae</taxon>
        <taxon>Cyprinodontiformes</taxon>
        <taxon>Goodeidae</taxon>
        <taxon>Goodea</taxon>
    </lineage>
</organism>
<dbReference type="InterPro" id="IPR008266">
    <property type="entry name" value="Tyr_kinase_AS"/>
</dbReference>
<protein>
    <recommendedName>
        <fullName evidence="3">Protein kinase domain-containing protein</fullName>
    </recommendedName>
</protein>
<gene>
    <name evidence="1" type="ORF">GOODEAATRI_025330</name>
</gene>
<keyword evidence="2" id="KW-1185">Reference proteome</keyword>